<evidence type="ECO:0000313" key="1">
    <source>
        <dbReference type="EMBL" id="RYR73859.1"/>
    </source>
</evidence>
<evidence type="ECO:0000313" key="2">
    <source>
        <dbReference type="Proteomes" id="UP000289738"/>
    </source>
</evidence>
<sequence>MSEAKNAIVRELGFEDLMHISPMNVPHQLLKELANSFNFEKNKLDTRYRAALGLNASGYLFSEKEKTLKNLIDQMIDINVDNDQDHLMFKRIFILYIQMAFLLLTTINKTRKEKQSLDCSRLAIGIESYWFSRSKQKLMVIWASSRG</sequence>
<comment type="caution">
    <text evidence="1">The sequence shown here is derived from an EMBL/GenBank/DDBJ whole genome shotgun (WGS) entry which is preliminary data.</text>
</comment>
<protein>
    <submittedName>
        <fullName evidence="1">Uncharacterized protein</fullName>
    </submittedName>
</protein>
<keyword evidence="2" id="KW-1185">Reference proteome</keyword>
<dbReference type="AlphaFoldDB" id="A0A445EEX7"/>
<dbReference type="Proteomes" id="UP000289738">
    <property type="component" value="Chromosome A02"/>
</dbReference>
<proteinExistence type="predicted"/>
<gene>
    <name evidence="1" type="ORF">Ahy_A02g008405</name>
</gene>
<dbReference type="EMBL" id="SDMP01000002">
    <property type="protein sequence ID" value="RYR73859.1"/>
    <property type="molecule type" value="Genomic_DNA"/>
</dbReference>
<organism evidence="1 2">
    <name type="scientific">Arachis hypogaea</name>
    <name type="common">Peanut</name>
    <dbReference type="NCBI Taxonomy" id="3818"/>
    <lineage>
        <taxon>Eukaryota</taxon>
        <taxon>Viridiplantae</taxon>
        <taxon>Streptophyta</taxon>
        <taxon>Embryophyta</taxon>
        <taxon>Tracheophyta</taxon>
        <taxon>Spermatophyta</taxon>
        <taxon>Magnoliopsida</taxon>
        <taxon>eudicotyledons</taxon>
        <taxon>Gunneridae</taxon>
        <taxon>Pentapetalae</taxon>
        <taxon>rosids</taxon>
        <taxon>fabids</taxon>
        <taxon>Fabales</taxon>
        <taxon>Fabaceae</taxon>
        <taxon>Papilionoideae</taxon>
        <taxon>50 kb inversion clade</taxon>
        <taxon>dalbergioids sensu lato</taxon>
        <taxon>Dalbergieae</taxon>
        <taxon>Pterocarpus clade</taxon>
        <taxon>Arachis</taxon>
    </lineage>
</organism>
<name>A0A445EEX7_ARAHY</name>
<accession>A0A445EEX7</accession>
<reference evidence="1 2" key="1">
    <citation type="submission" date="2019-01" db="EMBL/GenBank/DDBJ databases">
        <title>Sequencing of cultivated peanut Arachis hypogaea provides insights into genome evolution and oil improvement.</title>
        <authorList>
            <person name="Chen X."/>
        </authorList>
    </citation>
    <scope>NUCLEOTIDE SEQUENCE [LARGE SCALE GENOMIC DNA]</scope>
    <source>
        <strain evidence="2">cv. Fuhuasheng</strain>
        <tissue evidence="1">Leaves</tissue>
    </source>
</reference>